<evidence type="ECO:0000313" key="9">
    <source>
        <dbReference type="EMBL" id="RZU98013.1"/>
    </source>
</evidence>
<evidence type="ECO:0000256" key="1">
    <source>
        <dbReference type="ARBA" id="ARBA00006291"/>
    </source>
</evidence>
<evidence type="ECO:0000313" key="10">
    <source>
        <dbReference type="Proteomes" id="UP000292298"/>
    </source>
</evidence>
<comment type="similarity">
    <text evidence="1 6">Belongs to the MinC family.</text>
</comment>
<dbReference type="OrthoDB" id="9794530at2"/>
<dbReference type="RefSeq" id="WP_130502360.1">
    <property type="nucleotide sequence ID" value="NZ_SHLI01000001.1"/>
</dbReference>
<dbReference type="GO" id="GO:1901891">
    <property type="term" value="P:regulation of cell septum assembly"/>
    <property type="evidence" value="ECO:0007669"/>
    <property type="project" value="InterPro"/>
</dbReference>
<evidence type="ECO:0000256" key="5">
    <source>
        <dbReference type="ARBA" id="ARBA00025606"/>
    </source>
</evidence>
<gene>
    <name evidence="6" type="primary">minC</name>
    <name evidence="9" type="ORF">EV698_0249</name>
</gene>
<evidence type="ECO:0000259" key="7">
    <source>
        <dbReference type="Pfam" id="PF03775"/>
    </source>
</evidence>
<dbReference type="NCBIfam" id="TIGR01222">
    <property type="entry name" value="minC"/>
    <property type="match status" value="1"/>
</dbReference>
<dbReference type="GO" id="GO:0051302">
    <property type="term" value="P:regulation of cell division"/>
    <property type="evidence" value="ECO:0007669"/>
    <property type="project" value="InterPro"/>
</dbReference>
<comment type="subunit">
    <text evidence="6">Interacts with MinD and FtsZ.</text>
</comment>
<evidence type="ECO:0000256" key="4">
    <source>
        <dbReference type="ARBA" id="ARBA00023306"/>
    </source>
</evidence>
<comment type="function">
    <text evidence="5 6">Cell division inhibitor that blocks the formation of polar Z ring septums. Rapidly oscillates between the poles of the cell to destabilize FtsZ filaments that have formed before they mature into polar Z rings. Prevents FtsZ polymerization.</text>
</comment>
<dbReference type="Gene3D" id="2.160.20.70">
    <property type="match status" value="1"/>
</dbReference>
<keyword evidence="3 6" id="KW-0717">Septation</keyword>
<keyword evidence="10" id="KW-1185">Reference proteome</keyword>
<comment type="caution">
    <text evidence="9">The sequence shown here is derived from an EMBL/GenBank/DDBJ whole genome shotgun (WGS) entry which is preliminary data.</text>
</comment>
<dbReference type="EMBL" id="SHLI01000001">
    <property type="protein sequence ID" value="RZU98013.1"/>
    <property type="molecule type" value="Genomic_DNA"/>
</dbReference>
<keyword evidence="2 6" id="KW-0132">Cell division</keyword>
<dbReference type="GO" id="GO:0000902">
    <property type="term" value="P:cell morphogenesis"/>
    <property type="evidence" value="ECO:0007669"/>
    <property type="project" value="InterPro"/>
</dbReference>
<dbReference type="Pfam" id="PF03775">
    <property type="entry name" value="MinC_C"/>
    <property type="match status" value="1"/>
</dbReference>
<dbReference type="HAMAP" id="MF_00267">
    <property type="entry name" value="MinC"/>
    <property type="match status" value="1"/>
</dbReference>
<proteinExistence type="inferred from homology"/>
<dbReference type="InterPro" id="IPR013033">
    <property type="entry name" value="MinC"/>
</dbReference>
<dbReference type="GO" id="GO:0000917">
    <property type="term" value="P:division septum assembly"/>
    <property type="evidence" value="ECO:0007669"/>
    <property type="project" value="UniProtKB-KW"/>
</dbReference>
<dbReference type="Pfam" id="PF05209">
    <property type="entry name" value="MinC_N"/>
    <property type="match status" value="1"/>
</dbReference>
<feature type="domain" description="Septum formation inhibitor MinC N-terminal" evidence="8">
    <location>
        <begin position="11"/>
        <end position="82"/>
    </location>
</feature>
<dbReference type="PANTHER" id="PTHR34108">
    <property type="entry name" value="SEPTUM SITE-DETERMINING PROTEIN MINC"/>
    <property type="match status" value="1"/>
</dbReference>
<organism evidence="9 10">
    <name type="scientific">Spiribacter vilamensis</name>
    <dbReference type="NCBI Taxonomy" id="531306"/>
    <lineage>
        <taxon>Bacteria</taxon>
        <taxon>Pseudomonadati</taxon>
        <taxon>Pseudomonadota</taxon>
        <taxon>Gammaproteobacteria</taxon>
        <taxon>Chromatiales</taxon>
        <taxon>Ectothiorhodospiraceae</taxon>
        <taxon>Spiribacter</taxon>
    </lineage>
</organism>
<dbReference type="SUPFAM" id="SSF63848">
    <property type="entry name" value="Cell-division inhibitor MinC, C-terminal domain"/>
    <property type="match status" value="1"/>
</dbReference>
<protein>
    <recommendedName>
        <fullName evidence="6">Probable septum site-determining protein MinC</fullName>
    </recommendedName>
</protein>
<accession>A0A4Q8CYF9</accession>
<reference evidence="9 10" key="1">
    <citation type="submission" date="2019-02" db="EMBL/GenBank/DDBJ databases">
        <title>Genomic Encyclopedia of Type Strains, Phase IV (KMG-IV): sequencing the most valuable type-strain genomes for metagenomic binning, comparative biology and taxonomic classification.</title>
        <authorList>
            <person name="Goeker M."/>
        </authorList>
    </citation>
    <scope>NUCLEOTIDE SEQUENCE [LARGE SCALE GENOMIC DNA]</scope>
    <source>
        <strain evidence="9 10">DSM 21056</strain>
    </source>
</reference>
<evidence type="ECO:0000259" key="8">
    <source>
        <dbReference type="Pfam" id="PF05209"/>
    </source>
</evidence>
<feature type="domain" description="Septum formation inhibitor MinC C-terminal" evidence="7">
    <location>
        <begin position="134"/>
        <end position="232"/>
    </location>
</feature>
<dbReference type="InterPro" id="IPR016098">
    <property type="entry name" value="CAP/MinC_C"/>
</dbReference>
<dbReference type="InterPro" id="IPR007874">
    <property type="entry name" value="MinC_N"/>
</dbReference>
<dbReference type="InterPro" id="IPR036145">
    <property type="entry name" value="MinC_C_sf"/>
</dbReference>
<sequence length="236" mass="25045">MAVTERSGAAFELKGRMTTLTVLRVLTPDPAALFLQLDARLAQAPDFFDGMPLVLVPADGIKIDPDALTKLVAGLRDRHLLPVAAAGMKAQEAATAGLGVISNLDEPRTEAAEAIPSERRERPAPTATGAARLVSQPVRSGQQVYARGGDLIVTAPVSAGAELMADGHIHVYDTLRGRALAGVQGDENARIFCRSLQAELVAVAGHYRLSDQINAELRDAPAMVWLRDGELELNAL</sequence>
<dbReference type="Proteomes" id="UP000292298">
    <property type="component" value="Unassembled WGS sequence"/>
</dbReference>
<evidence type="ECO:0000256" key="2">
    <source>
        <dbReference type="ARBA" id="ARBA00022618"/>
    </source>
</evidence>
<evidence type="ECO:0000256" key="3">
    <source>
        <dbReference type="ARBA" id="ARBA00023210"/>
    </source>
</evidence>
<name>A0A4Q8CYF9_9GAMM</name>
<dbReference type="InterPro" id="IPR005526">
    <property type="entry name" value="Septum_form_inhib_MinC_C"/>
</dbReference>
<dbReference type="Gene3D" id="3.30.70.260">
    <property type="match status" value="1"/>
</dbReference>
<dbReference type="PANTHER" id="PTHR34108:SF1">
    <property type="entry name" value="SEPTUM SITE-DETERMINING PROTEIN MINC"/>
    <property type="match status" value="1"/>
</dbReference>
<dbReference type="AlphaFoldDB" id="A0A4Q8CYF9"/>
<evidence type="ECO:0000256" key="6">
    <source>
        <dbReference type="HAMAP-Rule" id="MF_00267"/>
    </source>
</evidence>
<keyword evidence="4 6" id="KW-0131">Cell cycle</keyword>